<evidence type="ECO:0000256" key="1">
    <source>
        <dbReference type="SAM" id="MobiDB-lite"/>
    </source>
</evidence>
<accession>A0A8H5FT33</accession>
<proteinExistence type="predicted"/>
<dbReference type="AlphaFoldDB" id="A0A8H5FT33"/>
<feature type="region of interest" description="Disordered" evidence="1">
    <location>
        <begin position="18"/>
        <end position="37"/>
    </location>
</feature>
<dbReference type="InterPro" id="IPR007131">
    <property type="entry name" value="SHD1"/>
</dbReference>
<dbReference type="GO" id="GO:0043130">
    <property type="term" value="F:ubiquitin binding"/>
    <property type="evidence" value="ECO:0007669"/>
    <property type="project" value="InterPro"/>
</dbReference>
<dbReference type="GO" id="GO:0042802">
    <property type="term" value="F:identical protein binding"/>
    <property type="evidence" value="ECO:0007669"/>
    <property type="project" value="InterPro"/>
</dbReference>
<dbReference type="GO" id="GO:0008092">
    <property type="term" value="F:cytoskeletal protein binding"/>
    <property type="evidence" value="ECO:0007669"/>
    <property type="project" value="InterPro"/>
</dbReference>
<dbReference type="Pfam" id="PF03983">
    <property type="entry name" value="SHD1"/>
    <property type="match status" value="3"/>
</dbReference>
<dbReference type="GO" id="GO:0030674">
    <property type="term" value="F:protein-macromolecule adaptor activity"/>
    <property type="evidence" value="ECO:0007669"/>
    <property type="project" value="InterPro"/>
</dbReference>
<gene>
    <name evidence="3" type="ORF">D9758_014868</name>
</gene>
<feature type="compositionally biased region" description="Polar residues" evidence="1">
    <location>
        <begin position="228"/>
        <end position="240"/>
    </location>
</feature>
<dbReference type="Proteomes" id="UP000559256">
    <property type="component" value="Unassembled WGS sequence"/>
</dbReference>
<evidence type="ECO:0000259" key="2">
    <source>
        <dbReference type="Pfam" id="PF03983"/>
    </source>
</evidence>
<feature type="domain" description="SLA1 homology" evidence="2">
    <location>
        <begin position="253"/>
        <end position="312"/>
    </location>
</feature>
<dbReference type="OrthoDB" id="5971719at2759"/>
<protein>
    <recommendedName>
        <fullName evidence="2">SLA1 homology domain-containing protein</fullName>
    </recommendedName>
</protein>
<dbReference type="EMBL" id="JAACJM010000090">
    <property type="protein sequence ID" value="KAF5347683.1"/>
    <property type="molecule type" value="Genomic_DNA"/>
</dbReference>
<dbReference type="Gene3D" id="2.30.30.700">
    <property type="entry name" value="SLA1 homology domain 1"/>
    <property type="match status" value="3"/>
</dbReference>
<sequence>MRRETCRLERPNLEVVEDDRVTSESSSQLSPNGAPPQNLIRRWHDITGQFKVDAALLAYKDGNLRLQKTNSVIIQVPEDMTYVKRSMDSEAIEEDDCISQSSSQVGPNGPRHPTVTVTWVTNLNIRQFRTVTVTINPHSLSTAPPKNRVRTWHDITGQFEFDAALLVYNGGNLWLHKTNGIIIQLPAEKLLGEDRKYVARLIVKMRRSNRLFQLQKLKTLKGDHRPISTVSSHMDSSSGTPPLASSRVVPAGTPPKNHIRTWCDRTGQFKVNATLLAYKDGKLRMHKTNGVIIEVPTEKMSVDDMKYVQSLMDGKKPAKAKL</sequence>
<evidence type="ECO:0000313" key="4">
    <source>
        <dbReference type="Proteomes" id="UP000559256"/>
    </source>
</evidence>
<feature type="region of interest" description="Disordered" evidence="1">
    <location>
        <begin position="225"/>
        <end position="251"/>
    </location>
</feature>
<evidence type="ECO:0000313" key="3">
    <source>
        <dbReference type="EMBL" id="KAF5347683.1"/>
    </source>
</evidence>
<organism evidence="3 4">
    <name type="scientific">Tetrapyrgos nigripes</name>
    <dbReference type="NCBI Taxonomy" id="182062"/>
    <lineage>
        <taxon>Eukaryota</taxon>
        <taxon>Fungi</taxon>
        <taxon>Dikarya</taxon>
        <taxon>Basidiomycota</taxon>
        <taxon>Agaricomycotina</taxon>
        <taxon>Agaricomycetes</taxon>
        <taxon>Agaricomycetidae</taxon>
        <taxon>Agaricales</taxon>
        <taxon>Marasmiineae</taxon>
        <taxon>Marasmiaceae</taxon>
        <taxon>Tetrapyrgos</taxon>
    </lineage>
</organism>
<feature type="domain" description="SLA1 homology" evidence="2">
    <location>
        <begin position="34"/>
        <end position="85"/>
    </location>
</feature>
<name>A0A8H5FT33_9AGAR</name>
<keyword evidence="4" id="KW-1185">Reference proteome</keyword>
<reference evidence="3 4" key="1">
    <citation type="journal article" date="2020" name="ISME J.">
        <title>Uncovering the hidden diversity of litter-decomposition mechanisms in mushroom-forming fungi.</title>
        <authorList>
            <person name="Floudas D."/>
            <person name="Bentzer J."/>
            <person name="Ahren D."/>
            <person name="Johansson T."/>
            <person name="Persson P."/>
            <person name="Tunlid A."/>
        </authorList>
    </citation>
    <scope>NUCLEOTIDE SEQUENCE [LARGE SCALE GENOMIC DNA]</scope>
    <source>
        <strain evidence="3 4">CBS 291.85</strain>
    </source>
</reference>
<comment type="caution">
    <text evidence="3">The sequence shown here is derived from an EMBL/GenBank/DDBJ whole genome shotgun (WGS) entry which is preliminary data.</text>
</comment>
<feature type="domain" description="SLA1 homology" evidence="2">
    <location>
        <begin position="143"/>
        <end position="201"/>
    </location>
</feature>